<evidence type="ECO:0000259" key="3">
    <source>
        <dbReference type="PROSITE" id="PS51186"/>
    </source>
</evidence>
<reference evidence="4 5" key="1">
    <citation type="journal article" date="2019" name="Int. J. Syst. Evol. Microbiol.">
        <title>The Global Catalogue of Microorganisms (GCM) 10K type strain sequencing project: providing services to taxonomists for standard genome sequencing and annotation.</title>
        <authorList>
            <consortium name="The Broad Institute Genomics Platform"/>
            <consortium name="The Broad Institute Genome Sequencing Center for Infectious Disease"/>
            <person name="Wu L."/>
            <person name="Ma J."/>
        </authorList>
    </citation>
    <scope>NUCLEOTIDE SEQUENCE [LARGE SCALE GENOMIC DNA]</scope>
    <source>
        <strain evidence="4 5">JCM 4505</strain>
    </source>
</reference>
<dbReference type="Proteomes" id="UP001501867">
    <property type="component" value="Unassembled WGS sequence"/>
</dbReference>
<name>A0ABN0VUU7_9ACTN</name>
<dbReference type="SUPFAM" id="SSF55729">
    <property type="entry name" value="Acyl-CoA N-acyltransferases (Nat)"/>
    <property type="match status" value="1"/>
</dbReference>
<dbReference type="InterPro" id="IPR050832">
    <property type="entry name" value="Bact_Acetyltransf"/>
</dbReference>
<keyword evidence="2" id="KW-0012">Acyltransferase</keyword>
<dbReference type="Gene3D" id="3.40.630.30">
    <property type="match status" value="1"/>
</dbReference>
<keyword evidence="5" id="KW-1185">Reference proteome</keyword>
<evidence type="ECO:0000256" key="1">
    <source>
        <dbReference type="ARBA" id="ARBA00022679"/>
    </source>
</evidence>
<dbReference type="Pfam" id="PF00583">
    <property type="entry name" value="Acetyltransf_1"/>
    <property type="match status" value="1"/>
</dbReference>
<organism evidence="4 5">
    <name type="scientific">Streptomyces polychromogenes</name>
    <dbReference type="NCBI Taxonomy" id="67342"/>
    <lineage>
        <taxon>Bacteria</taxon>
        <taxon>Bacillati</taxon>
        <taxon>Actinomycetota</taxon>
        <taxon>Actinomycetes</taxon>
        <taxon>Kitasatosporales</taxon>
        <taxon>Streptomycetaceae</taxon>
        <taxon>Streptomyces</taxon>
    </lineage>
</organism>
<dbReference type="CDD" id="cd04301">
    <property type="entry name" value="NAT_SF"/>
    <property type="match status" value="1"/>
</dbReference>
<sequence length="249" mass="26594">MHHVIIDRTAETEWRAVSDGRTVGHGDISHRPDGRIFISVDVWRDQVFDQLATAMLADLPAPLHTLVGAADPGLRARWERLGFTLGRGEREYVVPTAPASVAVPAGVVVLPGTEADPGRLRALDRAIREEVEAAAGWRTMPAEVVPGPLGSLPLDPARYTVAVADGDYAGLVRVAPVRSRARIGLVAVRTGHRRRGIGRALLAHALGSLHRDGITSAWAEVDESNTAGTALFEGAGAERSGGYLELVRH</sequence>
<accession>A0ABN0VUU7</accession>
<feature type="domain" description="N-acetyltransferase" evidence="3">
    <location>
        <begin position="107"/>
        <end position="249"/>
    </location>
</feature>
<proteinExistence type="predicted"/>
<dbReference type="PANTHER" id="PTHR43877">
    <property type="entry name" value="AMINOALKYLPHOSPHONATE N-ACETYLTRANSFERASE-RELATED-RELATED"/>
    <property type="match status" value="1"/>
</dbReference>
<keyword evidence="1" id="KW-0808">Transferase</keyword>
<dbReference type="PROSITE" id="PS51186">
    <property type="entry name" value="GNAT"/>
    <property type="match status" value="1"/>
</dbReference>
<protein>
    <submittedName>
        <fullName evidence="4">GNAT family N-acetyltransferase</fullName>
    </submittedName>
</protein>
<evidence type="ECO:0000313" key="4">
    <source>
        <dbReference type="EMBL" id="GAA0317775.1"/>
    </source>
</evidence>
<dbReference type="InterPro" id="IPR000182">
    <property type="entry name" value="GNAT_dom"/>
</dbReference>
<evidence type="ECO:0000256" key="2">
    <source>
        <dbReference type="ARBA" id="ARBA00023315"/>
    </source>
</evidence>
<comment type="caution">
    <text evidence="4">The sequence shown here is derived from an EMBL/GenBank/DDBJ whole genome shotgun (WGS) entry which is preliminary data.</text>
</comment>
<dbReference type="EMBL" id="BAAABV010000028">
    <property type="protein sequence ID" value="GAA0317775.1"/>
    <property type="molecule type" value="Genomic_DNA"/>
</dbReference>
<dbReference type="RefSeq" id="WP_344167394.1">
    <property type="nucleotide sequence ID" value="NZ_BAAABV010000028.1"/>
</dbReference>
<gene>
    <name evidence="4" type="ORF">GCM10010302_66060</name>
</gene>
<dbReference type="InterPro" id="IPR016181">
    <property type="entry name" value="Acyl_CoA_acyltransferase"/>
</dbReference>
<evidence type="ECO:0000313" key="5">
    <source>
        <dbReference type="Proteomes" id="UP001501867"/>
    </source>
</evidence>